<dbReference type="PANTHER" id="PTHR30040:SF2">
    <property type="entry name" value="FAD:PROTEIN FMN TRANSFERASE"/>
    <property type="match status" value="1"/>
</dbReference>
<accession>A0A1W1DCI9</accession>
<dbReference type="Pfam" id="PF02424">
    <property type="entry name" value="ApbE"/>
    <property type="match status" value="1"/>
</dbReference>
<dbReference type="GO" id="GO:0016740">
    <property type="term" value="F:transferase activity"/>
    <property type="evidence" value="ECO:0007669"/>
    <property type="project" value="UniProtKB-KW"/>
</dbReference>
<name>A0A1W1DCI9_9ZZZZ</name>
<dbReference type="SUPFAM" id="SSF143631">
    <property type="entry name" value="ApbE-like"/>
    <property type="match status" value="1"/>
</dbReference>
<keyword evidence="6" id="KW-0479">Metal-binding</keyword>
<evidence type="ECO:0000256" key="8">
    <source>
        <dbReference type="ARBA" id="ARBA00022842"/>
    </source>
</evidence>
<evidence type="ECO:0000256" key="7">
    <source>
        <dbReference type="ARBA" id="ARBA00022827"/>
    </source>
</evidence>
<dbReference type="InterPro" id="IPR024932">
    <property type="entry name" value="ApbE"/>
</dbReference>
<comment type="catalytic activity">
    <reaction evidence="10">
        <text>L-threonyl-[protein] + FAD = FMN-L-threonyl-[protein] + AMP + H(+)</text>
        <dbReference type="Rhea" id="RHEA:36847"/>
        <dbReference type="Rhea" id="RHEA-COMP:11060"/>
        <dbReference type="Rhea" id="RHEA-COMP:11061"/>
        <dbReference type="ChEBI" id="CHEBI:15378"/>
        <dbReference type="ChEBI" id="CHEBI:30013"/>
        <dbReference type="ChEBI" id="CHEBI:57692"/>
        <dbReference type="ChEBI" id="CHEBI:74257"/>
        <dbReference type="ChEBI" id="CHEBI:456215"/>
        <dbReference type="EC" id="2.7.1.180"/>
    </reaction>
</comment>
<evidence type="ECO:0000256" key="10">
    <source>
        <dbReference type="ARBA" id="ARBA00048540"/>
    </source>
</evidence>
<keyword evidence="5" id="KW-0808">Transferase</keyword>
<dbReference type="InterPro" id="IPR003374">
    <property type="entry name" value="ApbE-like_sf"/>
</dbReference>
<evidence type="ECO:0000256" key="3">
    <source>
        <dbReference type="ARBA" id="ARBA00016337"/>
    </source>
</evidence>
<reference evidence="11" key="1">
    <citation type="submission" date="2016-10" db="EMBL/GenBank/DDBJ databases">
        <authorList>
            <person name="de Groot N.N."/>
        </authorList>
    </citation>
    <scope>NUCLEOTIDE SEQUENCE</scope>
</reference>
<comment type="cofactor">
    <cofactor evidence="1">
        <name>Mg(2+)</name>
        <dbReference type="ChEBI" id="CHEBI:18420"/>
    </cofactor>
</comment>
<dbReference type="Gene3D" id="3.10.520.10">
    <property type="entry name" value="ApbE-like domains"/>
    <property type="match status" value="1"/>
</dbReference>
<dbReference type="EMBL" id="FPHS01000021">
    <property type="protein sequence ID" value="SFV78771.1"/>
    <property type="molecule type" value="Genomic_DNA"/>
</dbReference>
<keyword evidence="7" id="KW-0274">FAD</keyword>
<dbReference type="PANTHER" id="PTHR30040">
    <property type="entry name" value="THIAMINE BIOSYNTHESIS LIPOPROTEIN APBE"/>
    <property type="match status" value="1"/>
</dbReference>
<keyword evidence="8" id="KW-0460">Magnesium</keyword>
<gene>
    <name evidence="11" type="ORF">MNB_SUP05-11-80</name>
</gene>
<dbReference type="EC" id="2.7.1.180" evidence="2"/>
<dbReference type="AlphaFoldDB" id="A0A1W1DCI9"/>
<dbReference type="PIRSF" id="PIRSF006268">
    <property type="entry name" value="ApbE"/>
    <property type="match status" value="1"/>
</dbReference>
<evidence type="ECO:0000256" key="6">
    <source>
        <dbReference type="ARBA" id="ARBA00022723"/>
    </source>
</evidence>
<evidence type="ECO:0000256" key="4">
    <source>
        <dbReference type="ARBA" id="ARBA00022630"/>
    </source>
</evidence>
<evidence type="ECO:0000256" key="5">
    <source>
        <dbReference type="ARBA" id="ARBA00022679"/>
    </source>
</evidence>
<keyword evidence="11" id="KW-0449">Lipoprotein</keyword>
<evidence type="ECO:0000256" key="2">
    <source>
        <dbReference type="ARBA" id="ARBA00011955"/>
    </source>
</evidence>
<dbReference type="PROSITE" id="PS51257">
    <property type="entry name" value="PROKAR_LIPOPROTEIN"/>
    <property type="match status" value="1"/>
</dbReference>
<evidence type="ECO:0000256" key="9">
    <source>
        <dbReference type="ARBA" id="ARBA00031306"/>
    </source>
</evidence>
<protein>
    <recommendedName>
        <fullName evidence="3">FAD:protein FMN transferase</fullName>
        <ecNumber evidence="2">2.7.1.180</ecNumber>
    </recommendedName>
    <alternativeName>
        <fullName evidence="9">Flavin transferase</fullName>
    </alternativeName>
</protein>
<keyword evidence="4" id="KW-0285">Flavoprotein</keyword>
<evidence type="ECO:0000256" key="1">
    <source>
        <dbReference type="ARBA" id="ARBA00001946"/>
    </source>
</evidence>
<proteinExistence type="predicted"/>
<organism evidence="11">
    <name type="scientific">hydrothermal vent metagenome</name>
    <dbReference type="NCBI Taxonomy" id="652676"/>
    <lineage>
        <taxon>unclassified sequences</taxon>
        <taxon>metagenomes</taxon>
        <taxon>ecological metagenomes</taxon>
    </lineage>
</organism>
<dbReference type="GO" id="GO:0046872">
    <property type="term" value="F:metal ion binding"/>
    <property type="evidence" value="ECO:0007669"/>
    <property type="project" value="UniProtKB-KW"/>
</dbReference>
<sequence>MNRSMSKLYLTAIAFLLLSACVGSSQTNSMTGSTMGTTYTVKSVGEHSVSQVEIDTRLKQINKTFSTWDASSELSLLNRKPVNQWIAVSDELFFILSESQNLYQQTDGYFDPGIGRLIDLWGFGAVKVDYKPSRAQVSEMLQHSSIQHLRFKQGMVKKIRDIHINLSAIVKGYAVDEIDKLLNAKNSQHHLVEIGGEVVARGQNGDKDWTLGIEQPTGGEPISLKLKNQAIATSGNYRNYFVWEDEQYMHILEPDSGLPAKSDLTSVSVLHDKAMMADAYATAMMAMGSQKAATLAKQLNLSVVLILNQQSDFKVVKINQ</sequence>
<evidence type="ECO:0000313" key="11">
    <source>
        <dbReference type="EMBL" id="SFV78771.1"/>
    </source>
</evidence>